<dbReference type="InterPro" id="IPR055507">
    <property type="entry name" value="DUF7079"/>
</dbReference>
<dbReference type="RefSeq" id="WP_070981815.1">
    <property type="nucleotide sequence ID" value="NZ_CP043420.1"/>
</dbReference>
<dbReference type="AlphaFoldDB" id="A0A1S1NS98"/>
<accession>A0A1S1NS98</accession>
<gene>
    <name evidence="2" type="ORF">FY550_03605</name>
</gene>
<dbReference type="OrthoDB" id="6903108at2"/>
<keyword evidence="3" id="KW-1185">Reference proteome</keyword>
<dbReference type="KEGG" id="kuy:FY550_03605"/>
<feature type="domain" description="DUF7079" evidence="1">
    <location>
        <begin position="10"/>
        <end position="119"/>
    </location>
</feature>
<protein>
    <recommendedName>
        <fullName evidence="1">DUF7079 domain-containing protein</fullName>
    </recommendedName>
</protein>
<organism evidence="2 3">
    <name type="scientific">Kushneria phosphatilytica</name>
    <dbReference type="NCBI Taxonomy" id="657387"/>
    <lineage>
        <taxon>Bacteria</taxon>
        <taxon>Pseudomonadati</taxon>
        <taxon>Pseudomonadota</taxon>
        <taxon>Gammaproteobacteria</taxon>
        <taxon>Oceanospirillales</taxon>
        <taxon>Halomonadaceae</taxon>
        <taxon>Kushneria</taxon>
    </lineage>
</organism>
<dbReference type="Pfam" id="PF23296">
    <property type="entry name" value="DUF7079"/>
    <property type="match status" value="1"/>
</dbReference>
<proteinExistence type="predicted"/>
<evidence type="ECO:0000313" key="2">
    <source>
        <dbReference type="EMBL" id="QEL10317.1"/>
    </source>
</evidence>
<dbReference type="EMBL" id="CP043420">
    <property type="protein sequence ID" value="QEL10317.1"/>
    <property type="molecule type" value="Genomic_DNA"/>
</dbReference>
<evidence type="ECO:0000313" key="3">
    <source>
        <dbReference type="Proteomes" id="UP000322553"/>
    </source>
</evidence>
<evidence type="ECO:0000259" key="1">
    <source>
        <dbReference type="Pfam" id="PF23296"/>
    </source>
</evidence>
<sequence>MTNAQALLDHRRHVWTALAPLWLDREPVEHHYQRMIVEINRLALDRPTLEEIYRIELAPVLARYQASMAGNWRDFEEEPLLHALMRHNLRLSPWKRRFWWLLSGLTTTMTRHRWQYLMDRVFMPSPDGANPPQR</sequence>
<name>A0A1S1NS98_9GAMM</name>
<reference evidence="2 3" key="1">
    <citation type="submission" date="2019-08" db="EMBL/GenBank/DDBJ databases">
        <title>Complete genome sequence of Kushneria sp. YCWA18, a halophilic phosphate-solubilizing bacterium isolated from Daqiao saltern in China.</title>
        <authorList>
            <person name="Du G.-X."/>
            <person name="Qu L.-Y."/>
        </authorList>
    </citation>
    <scope>NUCLEOTIDE SEQUENCE [LARGE SCALE GENOMIC DNA]</scope>
    <source>
        <strain evidence="2 3">YCWA18</strain>
    </source>
</reference>
<dbReference type="Proteomes" id="UP000322553">
    <property type="component" value="Chromosome"/>
</dbReference>